<dbReference type="InterPro" id="IPR051715">
    <property type="entry name" value="Intimin-Invasin_domain"/>
</dbReference>
<organism evidence="4 5">
    <name type="scientific">Buttiauxella warmboldiae</name>
    <dbReference type="NCBI Taxonomy" id="82993"/>
    <lineage>
        <taxon>Bacteria</taxon>
        <taxon>Pseudomonadati</taxon>
        <taxon>Pseudomonadota</taxon>
        <taxon>Gammaproteobacteria</taxon>
        <taxon>Enterobacterales</taxon>
        <taxon>Enterobacteriaceae</taxon>
        <taxon>Buttiauxella</taxon>
    </lineage>
</organism>
<accession>A0A3N5DJK8</accession>
<feature type="chain" id="PRO_5018235548" evidence="2">
    <location>
        <begin position="23"/>
        <end position="468"/>
    </location>
</feature>
<dbReference type="Proteomes" id="UP000268615">
    <property type="component" value="Unassembled WGS sequence"/>
</dbReference>
<keyword evidence="2" id="KW-0732">Signal</keyword>
<proteinExistence type="inferred from homology"/>
<sequence>MFRKVVSFFTLAYALFSAGGAAATRQTFIEQAEDPFARAAVQLPDMGLAPETDAAAREIAAMAKKFAEASMIDDELDTGEQARLFAFTRLRDALADKVTSEAESLLSPWGNARINLLVDEHGDWSGSSASLFTPWQDNHRYLTWSQVGFTRQDAGTIGNLGAGQRWGAGSWLLGYNAFYDNQLASNLQRAGFGAEAWGEYLRLSANYYQPLTGWQRTGGETLEQRLARGYDVTAQAWLPFYRHINTSLSLEQYFGQRVDLFDSGTGYRNPVAVTMGLSYTPIPLLTLTAQHKQGESGVAQDNLGLKVNYRFGVPVEKQLSAAEVATTSSLRGSRYDNVERDSLPVLEYRQRRTLSVFLATPPWELQPGETVALKLQIRASHGIKNVSWQGDTQALSLTPPADNRDTSGWSMIMPAWRSEGPNEYRLSVVIEDDKGQKVTSNWITLQLAEPIVVSPLADPRYQLIPELP</sequence>
<evidence type="ECO:0000313" key="5">
    <source>
        <dbReference type="Proteomes" id="UP000268615"/>
    </source>
</evidence>
<name>A0A3N5DJK8_9ENTR</name>
<dbReference type="FunFam" id="2.40.160.160:FF:000001">
    <property type="entry name" value="Intimin-like inverse autotransporter SinH"/>
    <property type="match status" value="1"/>
</dbReference>
<dbReference type="AlphaFoldDB" id="A0A3N5DJK8"/>
<feature type="signal peptide" evidence="2">
    <location>
        <begin position="1"/>
        <end position="22"/>
    </location>
</feature>
<dbReference type="PANTHER" id="PTHR39576:SF1">
    <property type="entry name" value="INVASIN"/>
    <property type="match status" value="1"/>
</dbReference>
<keyword evidence="5" id="KW-1185">Reference proteome</keyword>
<comment type="caution">
    <text evidence="4">The sequence shown here is derived from an EMBL/GenBank/DDBJ whole genome shotgun (WGS) entry which is preliminary data.</text>
</comment>
<dbReference type="Pfam" id="PF11924">
    <property type="entry name" value="IAT_beta"/>
    <property type="match status" value="1"/>
</dbReference>
<dbReference type="EMBL" id="RPOH01000036">
    <property type="protein sequence ID" value="RPH27747.1"/>
    <property type="molecule type" value="Genomic_DNA"/>
</dbReference>
<evidence type="ECO:0000313" key="4">
    <source>
        <dbReference type="EMBL" id="RPH27747.1"/>
    </source>
</evidence>
<dbReference type="Gene3D" id="2.40.160.160">
    <property type="entry name" value="Inverse autotransporter, beta-domain"/>
    <property type="match status" value="1"/>
</dbReference>
<gene>
    <name evidence="4" type="ORF">EHN07_10255</name>
</gene>
<evidence type="ECO:0000256" key="1">
    <source>
        <dbReference type="ARBA" id="ARBA00010116"/>
    </source>
</evidence>
<feature type="domain" description="Inverse autotransporter beta-domain" evidence="3">
    <location>
        <begin position="62"/>
        <end position="341"/>
    </location>
</feature>
<dbReference type="InterPro" id="IPR038177">
    <property type="entry name" value="IAT_beta_sf"/>
</dbReference>
<evidence type="ECO:0000259" key="3">
    <source>
        <dbReference type="Pfam" id="PF11924"/>
    </source>
</evidence>
<reference evidence="4 5" key="1">
    <citation type="submission" date="2018-11" db="EMBL/GenBank/DDBJ databases">
        <title>Draft genome sequence of Buttiauxella warmboldiae CCUG 35512.</title>
        <authorList>
            <person name="Salva-Serra F."/>
            <person name="Marathe N."/>
            <person name="Moore E."/>
            <person name="Svensson L."/>
            <person name="Engstrom-Jakobsson H."/>
        </authorList>
    </citation>
    <scope>NUCLEOTIDE SEQUENCE [LARGE SCALE GENOMIC DNA]</scope>
    <source>
        <strain evidence="4 5">CCUG 35512</strain>
    </source>
</reference>
<dbReference type="PANTHER" id="PTHR39576">
    <property type="entry name" value="ATTACHING AND EFFACING PROTEIN HOMOLOG-RELATED-RELATED"/>
    <property type="match status" value="1"/>
</dbReference>
<evidence type="ECO:0000256" key="2">
    <source>
        <dbReference type="SAM" id="SignalP"/>
    </source>
</evidence>
<dbReference type="OrthoDB" id="8320584at2"/>
<dbReference type="InterPro" id="IPR024519">
    <property type="entry name" value="IAT_beta"/>
</dbReference>
<dbReference type="RefSeq" id="WP_124024052.1">
    <property type="nucleotide sequence ID" value="NZ_RPOH01000036.1"/>
</dbReference>
<dbReference type="GO" id="GO:0009279">
    <property type="term" value="C:cell outer membrane"/>
    <property type="evidence" value="ECO:0007669"/>
    <property type="project" value="TreeGrafter"/>
</dbReference>
<protein>
    <submittedName>
        <fullName evidence="4">YchO/YchP family invasin</fullName>
    </submittedName>
</protein>
<dbReference type="NCBIfam" id="NF007556">
    <property type="entry name" value="PRK10177.1"/>
    <property type="match status" value="1"/>
</dbReference>
<comment type="similarity">
    <text evidence="1">Belongs to the intimin/invasin family.</text>
</comment>